<dbReference type="EMBL" id="JADCNM010000007">
    <property type="protein sequence ID" value="KAG0475197.1"/>
    <property type="molecule type" value="Genomic_DNA"/>
</dbReference>
<comment type="caution">
    <text evidence="1">The sequence shown here is derived from an EMBL/GenBank/DDBJ whole genome shotgun (WGS) entry which is preliminary data.</text>
</comment>
<proteinExistence type="predicted"/>
<accession>A0A835QWQ7</accession>
<evidence type="ECO:0000313" key="2">
    <source>
        <dbReference type="Proteomes" id="UP000639772"/>
    </source>
</evidence>
<dbReference type="InterPro" id="IPR027417">
    <property type="entry name" value="P-loop_NTPase"/>
</dbReference>
<gene>
    <name evidence="1" type="ORF">HPP92_014883</name>
</gene>
<evidence type="ECO:0000313" key="1">
    <source>
        <dbReference type="EMBL" id="KAG0475197.1"/>
    </source>
</evidence>
<sequence>MGPRDSRLSSEKMPGESYDIFQLFPQQIQVAVLSATMPTEALEMTGQFMNKLVRILVKRDELTLEGIEKEDRKLESLYDIHENLPSPGVSSS</sequence>
<dbReference type="Gene3D" id="3.40.50.300">
    <property type="entry name" value="P-loop containing nucleotide triphosphate hydrolases"/>
    <property type="match status" value="1"/>
</dbReference>
<dbReference type="Proteomes" id="UP000639772">
    <property type="component" value="Chromosome 7"/>
</dbReference>
<name>A0A835QWQ7_VANPL</name>
<reference evidence="1 2" key="1">
    <citation type="journal article" date="2020" name="Nat. Food">
        <title>A phased Vanilla planifolia genome enables genetic improvement of flavour and production.</title>
        <authorList>
            <person name="Hasing T."/>
            <person name="Tang H."/>
            <person name="Brym M."/>
            <person name="Khazi F."/>
            <person name="Huang T."/>
            <person name="Chambers A.H."/>
        </authorList>
    </citation>
    <scope>NUCLEOTIDE SEQUENCE [LARGE SCALE GENOMIC DNA]</scope>
    <source>
        <tissue evidence="1">Leaf</tissue>
    </source>
</reference>
<dbReference type="OrthoDB" id="1735390at2759"/>
<organism evidence="1 2">
    <name type="scientific">Vanilla planifolia</name>
    <name type="common">Vanilla</name>
    <dbReference type="NCBI Taxonomy" id="51239"/>
    <lineage>
        <taxon>Eukaryota</taxon>
        <taxon>Viridiplantae</taxon>
        <taxon>Streptophyta</taxon>
        <taxon>Embryophyta</taxon>
        <taxon>Tracheophyta</taxon>
        <taxon>Spermatophyta</taxon>
        <taxon>Magnoliopsida</taxon>
        <taxon>Liliopsida</taxon>
        <taxon>Asparagales</taxon>
        <taxon>Orchidaceae</taxon>
        <taxon>Vanilloideae</taxon>
        <taxon>Vanilleae</taxon>
        <taxon>Vanilla</taxon>
    </lineage>
</organism>
<dbReference type="AlphaFoldDB" id="A0A835QWQ7"/>
<protein>
    <submittedName>
        <fullName evidence="1">Uncharacterized protein</fullName>
    </submittedName>
</protein>